<dbReference type="InterPro" id="IPR010104">
    <property type="entry name" value="TonB_rcpt_bac"/>
</dbReference>
<keyword evidence="3 8" id="KW-1134">Transmembrane beta strand</keyword>
<feature type="domain" description="TonB-dependent receptor plug" evidence="12">
    <location>
        <begin position="57"/>
        <end position="174"/>
    </location>
</feature>
<keyword evidence="2 8" id="KW-0813">Transport</keyword>
<organism evidence="13 14">
    <name type="scientific">Croceibacterium selenioxidans</name>
    <dbReference type="NCBI Taxonomy" id="2838833"/>
    <lineage>
        <taxon>Bacteria</taxon>
        <taxon>Pseudomonadati</taxon>
        <taxon>Pseudomonadota</taxon>
        <taxon>Alphaproteobacteria</taxon>
        <taxon>Sphingomonadales</taxon>
        <taxon>Erythrobacteraceae</taxon>
        <taxon>Croceibacterium</taxon>
    </lineage>
</organism>
<accession>A0ABS5W3W4</accession>
<evidence type="ECO:0000256" key="10">
    <source>
        <dbReference type="SAM" id="SignalP"/>
    </source>
</evidence>
<dbReference type="PANTHER" id="PTHR40980">
    <property type="entry name" value="PLUG DOMAIN-CONTAINING PROTEIN"/>
    <property type="match status" value="1"/>
</dbReference>
<evidence type="ECO:0000256" key="1">
    <source>
        <dbReference type="ARBA" id="ARBA00004571"/>
    </source>
</evidence>
<proteinExistence type="inferred from homology"/>
<comment type="similarity">
    <text evidence="8 9">Belongs to the TonB-dependent receptor family.</text>
</comment>
<dbReference type="Gene3D" id="2.40.170.20">
    <property type="entry name" value="TonB-dependent receptor, beta-barrel domain"/>
    <property type="match status" value="1"/>
</dbReference>
<keyword evidence="10" id="KW-0732">Signal</keyword>
<evidence type="ECO:0000256" key="2">
    <source>
        <dbReference type="ARBA" id="ARBA00022448"/>
    </source>
</evidence>
<evidence type="ECO:0000256" key="4">
    <source>
        <dbReference type="ARBA" id="ARBA00022692"/>
    </source>
</evidence>
<evidence type="ECO:0000256" key="3">
    <source>
        <dbReference type="ARBA" id="ARBA00022452"/>
    </source>
</evidence>
<dbReference type="Proteomes" id="UP000811255">
    <property type="component" value="Unassembled WGS sequence"/>
</dbReference>
<dbReference type="InterPro" id="IPR037066">
    <property type="entry name" value="Plug_dom_sf"/>
</dbReference>
<comment type="subcellular location">
    <subcellularLocation>
        <location evidence="1 8">Cell outer membrane</location>
        <topology evidence="1 8">Multi-pass membrane protein</topology>
    </subcellularLocation>
</comment>
<keyword evidence="14" id="KW-1185">Reference proteome</keyword>
<evidence type="ECO:0000256" key="5">
    <source>
        <dbReference type="ARBA" id="ARBA00023077"/>
    </source>
</evidence>
<dbReference type="PROSITE" id="PS52016">
    <property type="entry name" value="TONB_DEPENDENT_REC_3"/>
    <property type="match status" value="1"/>
</dbReference>
<sequence length="1046" mass="113200">MNRSRVLSALVRSASIATIATCFVSANSAMAQDSPPAENEIVVTGVRASLDRSIDLKRESHGVVDGISAEDIGKFPDTNLAESLQRITGVSIDRVNGEGSKVTVRGFGPGYNLVTLNGRAIPTASIASIGQDQNGDFVSGTTRSFDFSNVATEGVSMLEVYKTARASVTSGGIGATINIVTRKPLDGEAGFSGSIGAKAVYDSTDTDYARVTPEVSGLLNWVSDDGKFGIGLFGSWQRRNNSAPSASVNDWNIVRYSAFSDPYNSGFIQSAIRVDSNGDPVINPVTGEPFKDMTTTVTGAPSGDTLVAIPNDMRLHYSEFKRERINGQLTLQFQPTDELQITADGTFFQNQSEEQRSDQATWLNRPFSNVVFDSEPVATAISITDVISGAKDGGFEQQYRAIEDRLVSFGLNLQYEPMDNLTLYLDGHYSKAKSLPNNPLGHSSTLVAIAQKGVAGQTLQVIDGFPVQQITFNDNPATGGNGNANGILDLPDLGSQVARSTTSRQIQDTVEVRFDGAWEMGDDDRVTFGAAYRDNDMNQTRTDTYQALGDWGVGNIGDVEQFAPGVVSEFCLPCKFNKFDPQATGALLNSFRADATKLYTLLGNEYPNFGSVNGVQDNTVKEQIWAAYAQVEVNTELSHMPINIVAGVRYERTNSTSISLVTPPSELRWDADNDFTKVIAPDSVNVEADNDYDHILPALDFTSELKGRVSYGKTISRPDFGSLFSAVDIGSNNPNRPTLLGGVPSARSGNPLLVPLVSDNFDVSLEYYFAPTSYVSAGFFDKRVSNFVGTGQENQELFGLRDPSSGAAGTRSGDAAAYLRSIGADLSDVNLFTMTALIDQVGLAGASTQFQANFANGALDQAFVDQVLKAYNVSPNAADPLFTFQVQKPVNNKEGHIYGLEIAGQYFLGTTGFGISGAYTMVNGDIGYDILADPSADQFALLGLSDTANVTLIYENYGFSARLAYNWRDKYLSNNSRGGSRNPVFVAPYDQLDFNLSYDVTQNIALSFEAINITESSTKTFARTENQPWFITEQGRRFYFGARYRF</sequence>
<evidence type="ECO:0000259" key="12">
    <source>
        <dbReference type="Pfam" id="PF07715"/>
    </source>
</evidence>
<dbReference type="InterPro" id="IPR039426">
    <property type="entry name" value="TonB-dep_rcpt-like"/>
</dbReference>
<feature type="signal peptide" evidence="10">
    <location>
        <begin position="1"/>
        <end position="31"/>
    </location>
</feature>
<dbReference type="InterPro" id="IPR000531">
    <property type="entry name" value="Beta-barrel_TonB"/>
</dbReference>
<evidence type="ECO:0000256" key="6">
    <source>
        <dbReference type="ARBA" id="ARBA00023136"/>
    </source>
</evidence>
<evidence type="ECO:0000259" key="11">
    <source>
        <dbReference type="Pfam" id="PF00593"/>
    </source>
</evidence>
<comment type="caution">
    <text evidence="13">The sequence shown here is derived from an EMBL/GenBank/DDBJ whole genome shotgun (WGS) entry which is preliminary data.</text>
</comment>
<keyword evidence="6 8" id="KW-0472">Membrane</keyword>
<dbReference type="NCBIfam" id="TIGR01782">
    <property type="entry name" value="TonB-Xanth-Caul"/>
    <property type="match status" value="1"/>
</dbReference>
<evidence type="ECO:0000256" key="8">
    <source>
        <dbReference type="PROSITE-ProRule" id="PRU01360"/>
    </source>
</evidence>
<dbReference type="Pfam" id="PF07715">
    <property type="entry name" value="Plug"/>
    <property type="match status" value="1"/>
</dbReference>
<protein>
    <submittedName>
        <fullName evidence="13">TonB-dependent receptor</fullName>
    </submittedName>
</protein>
<dbReference type="Pfam" id="PF00593">
    <property type="entry name" value="TonB_dep_Rec_b-barrel"/>
    <property type="match status" value="1"/>
</dbReference>
<feature type="chain" id="PRO_5047369310" evidence="10">
    <location>
        <begin position="32"/>
        <end position="1046"/>
    </location>
</feature>
<evidence type="ECO:0000313" key="14">
    <source>
        <dbReference type="Proteomes" id="UP000811255"/>
    </source>
</evidence>
<dbReference type="EMBL" id="JAHFVK010000001">
    <property type="protein sequence ID" value="MBT2134451.1"/>
    <property type="molecule type" value="Genomic_DNA"/>
</dbReference>
<keyword evidence="4 8" id="KW-0812">Transmembrane</keyword>
<reference evidence="13 14" key="1">
    <citation type="submission" date="2021-05" db="EMBL/GenBank/DDBJ databases">
        <title>Croceibacterium sp. LX-88 genome sequence.</title>
        <authorList>
            <person name="Luo X."/>
        </authorList>
    </citation>
    <scope>NUCLEOTIDE SEQUENCE [LARGE SCALE GENOMIC DNA]</scope>
    <source>
        <strain evidence="13 14">LX-88</strain>
    </source>
</reference>
<evidence type="ECO:0000313" key="13">
    <source>
        <dbReference type="EMBL" id="MBT2134451.1"/>
    </source>
</evidence>
<dbReference type="PANTHER" id="PTHR40980:SF3">
    <property type="entry name" value="TONB-DEPENDENT RECEPTOR-LIKE BETA-BARREL DOMAIN-CONTAINING PROTEIN"/>
    <property type="match status" value="1"/>
</dbReference>
<keyword evidence="13" id="KW-0675">Receptor</keyword>
<dbReference type="InterPro" id="IPR036942">
    <property type="entry name" value="Beta-barrel_TonB_sf"/>
</dbReference>
<feature type="domain" description="TonB-dependent receptor-like beta-barrel" evidence="11">
    <location>
        <begin position="471"/>
        <end position="1013"/>
    </location>
</feature>
<evidence type="ECO:0000256" key="9">
    <source>
        <dbReference type="RuleBase" id="RU003357"/>
    </source>
</evidence>
<dbReference type="Gene3D" id="2.170.130.10">
    <property type="entry name" value="TonB-dependent receptor, plug domain"/>
    <property type="match status" value="1"/>
</dbReference>
<dbReference type="SUPFAM" id="SSF56935">
    <property type="entry name" value="Porins"/>
    <property type="match status" value="1"/>
</dbReference>
<evidence type="ECO:0000256" key="7">
    <source>
        <dbReference type="ARBA" id="ARBA00023237"/>
    </source>
</evidence>
<dbReference type="InterPro" id="IPR012910">
    <property type="entry name" value="Plug_dom"/>
</dbReference>
<gene>
    <name evidence="13" type="ORF">KK137_08915</name>
</gene>
<keyword evidence="5 9" id="KW-0798">TonB box</keyword>
<name>A0ABS5W3W4_9SPHN</name>
<keyword evidence="7 8" id="KW-0998">Cell outer membrane</keyword>